<dbReference type="Pfam" id="PF02518">
    <property type="entry name" value="HATPase_c"/>
    <property type="match status" value="1"/>
</dbReference>
<dbReference type="GO" id="GO:0016301">
    <property type="term" value="F:kinase activity"/>
    <property type="evidence" value="ECO:0007669"/>
    <property type="project" value="UniProtKB-KW"/>
</dbReference>
<keyword evidence="1" id="KW-1133">Transmembrane helix</keyword>
<evidence type="ECO:0000259" key="2">
    <source>
        <dbReference type="SMART" id="SM00387"/>
    </source>
</evidence>
<name>A0ABU3PBQ9_9BURK</name>
<dbReference type="InterPro" id="IPR010559">
    <property type="entry name" value="Sig_transdc_His_kin_internal"/>
</dbReference>
<dbReference type="Pfam" id="PF06580">
    <property type="entry name" value="His_kinase"/>
    <property type="match status" value="1"/>
</dbReference>
<dbReference type="Proteomes" id="UP001246372">
    <property type="component" value="Unassembled WGS sequence"/>
</dbReference>
<keyword evidence="1" id="KW-0472">Membrane</keyword>
<dbReference type="InterPro" id="IPR036890">
    <property type="entry name" value="HATPase_C_sf"/>
</dbReference>
<dbReference type="RefSeq" id="WP_315650528.1">
    <property type="nucleotide sequence ID" value="NZ_JAVXZY010000004.1"/>
</dbReference>
<protein>
    <submittedName>
        <fullName evidence="3">Histidine kinase</fullName>
    </submittedName>
</protein>
<dbReference type="PANTHER" id="PTHR34220:SF9">
    <property type="entry name" value="SIGNAL TRANSDUCTION HISTIDINE KINASE INTERNAL REGION DOMAIN-CONTAINING PROTEIN"/>
    <property type="match status" value="1"/>
</dbReference>
<keyword evidence="1" id="KW-0812">Transmembrane</keyword>
<comment type="caution">
    <text evidence="3">The sequence shown here is derived from an EMBL/GenBank/DDBJ whole genome shotgun (WGS) entry which is preliminary data.</text>
</comment>
<feature type="transmembrane region" description="Helical" evidence="1">
    <location>
        <begin position="119"/>
        <end position="139"/>
    </location>
</feature>
<feature type="transmembrane region" description="Helical" evidence="1">
    <location>
        <begin position="21"/>
        <end position="41"/>
    </location>
</feature>
<evidence type="ECO:0000313" key="4">
    <source>
        <dbReference type="Proteomes" id="UP001246372"/>
    </source>
</evidence>
<dbReference type="InterPro" id="IPR050640">
    <property type="entry name" value="Bact_2-comp_sensor_kinase"/>
</dbReference>
<evidence type="ECO:0000313" key="3">
    <source>
        <dbReference type="EMBL" id="MDT8999980.1"/>
    </source>
</evidence>
<keyword evidence="4" id="KW-1185">Reference proteome</keyword>
<gene>
    <name evidence="3" type="ORF">RQP53_11960</name>
</gene>
<dbReference type="SUPFAM" id="SSF55874">
    <property type="entry name" value="ATPase domain of HSP90 chaperone/DNA topoisomerase II/histidine kinase"/>
    <property type="match status" value="1"/>
</dbReference>
<organism evidence="3 4">
    <name type="scientific">Roseateles aquae</name>
    <dbReference type="NCBI Taxonomy" id="3077235"/>
    <lineage>
        <taxon>Bacteria</taxon>
        <taxon>Pseudomonadati</taxon>
        <taxon>Pseudomonadota</taxon>
        <taxon>Betaproteobacteria</taxon>
        <taxon>Burkholderiales</taxon>
        <taxon>Sphaerotilaceae</taxon>
        <taxon>Roseateles</taxon>
    </lineage>
</organism>
<dbReference type="SMART" id="SM00387">
    <property type="entry name" value="HATPase_c"/>
    <property type="match status" value="1"/>
</dbReference>
<sequence>MTEPSVFIHRRGLAQLFNRRRLRVTAIATLLLALPMSLGWQDAKYSFFMRAFLVGFSAMLAFGLAEQWPRRLPTWLARWALQVVAVALIIPLCTFTIYVLSTKVGAPMFWHDGDRRSGYMLLTILPLLVAPWIALTALVRQREAWAREQALAFELERSELARQALDARMRLLSAQVQPHFLFNTLANVHALVETGSPHAAAVLEQLIEYLRAAVPRLDESQSLLRQELELVRAYLGLMQMRMPDRLRYEVQVEPSCLSLRCPAMTVLTLVENAVRHGVDPSEVGGEIEVRVWREGRRCRVRVSDSGVGLRQGGGGLGTGLAGLRERLALVFAGDASLQLRELQPHGVCAELDFPAQEQTA</sequence>
<proteinExistence type="predicted"/>
<feature type="domain" description="Histidine kinase/HSP90-like ATPase" evidence="2">
    <location>
        <begin position="261"/>
        <end position="357"/>
    </location>
</feature>
<dbReference type="EMBL" id="JAVXZY010000004">
    <property type="protein sequence ID" value="MDT8999980.1"/>
    <property type="molecule type" value="Genomic_DNA"/>
</dbReference>
<keyword evidence="3" id="KW-0808">Transferase</keyword>
<dbReference type="Gene3D" id="3.30.565.10">
    <property type="entry name" value="Histidine kinase-like ATPase, C-terminal domain"/>
    <property type="match status" value="1"/>
</dbReference>
<accession>A0ABU3PBQ9</accession>
<evidence type="ECO:0000256" key="1">
    <source>
        <dbReference type="SAM" id="Phobius"/>
    </source>
</evidence>
<feature type="transmembrane region" description="Helical" evidence="1">
    <location>
        <begin position="47"/>
        <end position="65"/>
    </location>
</feature>
<dbReference type="PANTHER" id="PTHR34220">
    <property type="entry name" value="SENSOR HISTIDINE KINASE YPDA"/>
    <property type="match status" value="1"/>
</dbReference>
<dbReference type="InterPro" id="IPR003594">
    <property type="entry name" value="HATPase_dom"/>
</dbReference>
<keyword evidence="3" id="KW-0418">Kinase</keyword>
<feature type="transmembrane region" description="Helical" evidence="1">
    <location>
        <begin position="77"/>
        <end position="99"/>
    </location>
</feature>
<reference evidence="3" key="1">
    <citation type="submission" date="2023-09" db="EMBL/GenBank/DDBJ databases">
        <title>Paucibacter sp. APW11 Genome sequencing and assembly.</title>
        <authorList>
            <person name="Kim I."/>
        </authorList>
    </citation>
    <scope>NUCLEOTIDE SEQUENCE</scope>
    <source>
        <strain evidence="3">APW11</strain>
    </source>
</reference>